<comment type="caution">
    <text evidence="4">The sequence shown here is derived from an EMBL/GenBank/DDBJ whole genome shotgun (WGS) entry which is preliminary data.</text>
</comment>
<dbReference type="InterPro" id="IPR057326">
    <property type="entry name" value="KR_dom"/>
</dbReference>
<evidence type="ECO:0000259" key="3">
    <source>
        <dbReference type="SMART" id="SM00822"/>
    </source>
</evidence>
<dbReference type="PANTHER" id="PTHR48107">
    <property type="entry name" value="NADPH-DEPENDENT ALDEHYDE REDUCTASE-LIKE PROTEIN, CHLOROPLASTIC-RELATED"/>
    <property type="match status" value="1"/>
</dbReference>
<comment type="similarity">
    <text evidence="1">Belongs to the short-chain dehydrogenases/reductases (SDR) family.</text>
</comment>
<accession>A0ABU0U8C6</accession>
<dbReference type="PRINTS" id="PR00081">
    <property type="entry name" value="GDHRDH"/>
</dbReference>
<evidence type="ECO:0000313" key="4">
    <source>
        <dbReference type="EMBL" id="MDQ1151218.1"/>
    </source>
</evidence>
<dbReference type="PRINTS" id="PR00080">
    <property type="entry name" value="SDRFAMILY"/>
</dbReference>
<sequence length="253" mass="26681">MDIKRNIMKRLNGKVALVTGSSRGIGAVTAIALAENGAKVIVNYNGSKNAADEIVEKIKSSGAEAIALKADVSKEAEVENLFNEAIAAFGKLDILINNAGIMMTKPIAQTSTEDFDQMFNINVKGVFNTLRQAATKLHDGGSIVNLSSTVTRTLFPGYGTYCATKGAVEQFTRIFAKEMGSRGINVNAVAPGPTETELFLDGKSEEGVARLAASSAFGRLGQPEDIANFIVNMVSEDSKWVSGQIIGANGAMA</sequence>
<organism evidence="4 5">
    <name type="scientific">Sphingobacterium zeae</name>
    <dbReference type="NCBI Taxonomy" id="1776859"/>
    <lineage>
        <taxon>Bacteria</taxon>
        <taxon>Pseudomonadati</taxon>
        <taxon>Bacteroidota</taxon>
        <taxon>Sphingobacteriia</taxon>
        <taxon>Sphingobacteriales</taxon>
        <taxon>Sphingobacteriaceae</taxon>
        <taxon>Sphingobacterium</taxon>
    </lineage>
</organism>
<dbReference type="Gene3D" id="3.40.50.720">
    <property type="entry name" value="NAD(P)-binding Rossmann-like Domain"/>
    <property type="match status" value="1"/>
</dbReference>
<dbReference type="Pfam" id="PF13561">
    <property type="entry name" value="adh_short_C2"/>
    <property type="match status" value="1"/>
</dbReference>
<dbReference type="Proteomes" id="UP001244640">
    <property type="component" value="Unassembled WGS sequence"/>
</dbReference>
<proteinExistence type="inferred from homology"/>
<dbReference type="InterPro" id="IPR036291">
    <property type="entry name" value="NAD(P)-bd_dom_sf"/>
</dbReference>
<dbReference type="EMBL" id="JAUTBA010000001">
    <property type="protein sequence ID" value="MDQ1151218.1"/>
    <property type="molecule type" value="Genomic_DNA"/>
</dbReference>
<name>A0ABU0U8C6_9SPHI</name>
<evidence type="ECO:0000256" key="2">
    <source>
        <dbReference type="ARBA" id="ARBA00023002"/>
    </source>
</evidence>
<reference evidence="4 5" key="1">
    <citation type="submission" date="2023-07" db="EMBL/GenBank/DDBJ databases">
        <title>Functional and genomic diversity of the sorghum phyllosphere microbiome.</title>
        <authorList>
            <person name="Shade A."/>
        </authorList>
    </citation>
    <scope>NUCLEOTIDE SEQUENCE [LARGE SCALE GENOMIC DNA]</scope>
    <source>
        <strain evidence="4 5">SORGH_AS_0892</strain>
    </source>
</reference>
<dbReference type="CDD" id="cd05362">
    <property type="entry name" value="THN_reductase-like_SDR_c"/>
    <property type="match status" value="1"/>
</dbReference>
<evidence type="ECO:0000313" key="5">
    <source>
        <dbReference type="Proteomes" id="UP001244640"/>
    </source>
</evidence>
<dbReference type="SUPFAM" id="SSF51735">
    <property type="entry name" value="NAD(P)-binding Rossmann-fold domains"/>
    <property type="match status" value="1"/>
</dbReference>
<protein>
    <submittedName>
        <fullName evidence="4">3-oxoacyl-[acyl-carrier protein] reductase</fullName>
        <ecNumber evidence="4">1.1.1.100</ecNumber>
    </submittedName>
</protein>
<keyword evidence="2 4" id="KW-0560">Oxidoreductase</keyword>
<feature type="domain" description="Ketoreductase" evidence="3">
    <location>
        <begin position="14"/>
        <end position="194"/>
    </location>
</feature>
<dbReference type="InterPro" id="IPR002347">
    <property type="entry name" value="SDR_fam"/>
</dbReference>
<evidence type="ECO:0000256" key="1">
    <source>
        <dbReference type="ARBA" id="ARBA00006484"/>
    </source>
</evidence>
<dbReference type="PANTHER" id="PTHR48107:SF7">
    <property type="entry name" value="RE15974P"/>
    <property type="match status" value="1"/>
</dbReference>
<dbReference type="PROSITE" id="PS00061">
    <property type="entry name" value="ADH_SHORT"/>
    <property type="match status" value="1"/>
</dbReference>
<dbReference type="InterPro" id="IPR020904">
    <property type="entry name" value="Sc_DH/Rdtase_CS"/>
</dbReference>
<dbReference type="GO" id="GO:0004316">
    <property type="term" value="F:3-oxoacyl-[acyl-carrier-protein] reductase (NADPH) activity"/>
    <property type="evidence" value="ECO:0007669"/>
    <property type="project" value="UniProtKB-EC"/>
</dbReference>
<gene>
    <name evidence="4" type="ORF">QE382_003202</name>
</gene>
<dbReference type="SMART" id="SM00822">
    <property type="entry name" value="PKS_KR"/>
    <property type="match status" value="1"/>
</dbReference>
<keyword evidence="5" id="KW-1185">Reference proteome</keyword>
<dbReference type="EC" id="1.1.1.100" evidence="4"/>